<organism evidence="1">
    <name type="scientific">Anthurium amnicola</name>
    <dbReference type="NCBI Taxonomy" id="1678845"/>
    <lineage>
        <taxon>Eukaryota</taxon>
        <taxon>Viridiplantae</taxon>
        <taxon>Streptophyta</taxon>
        <taxon>Embryophyta</taxon>
        <taxon>Tracheophyta</taxon>
        <taxon>Spermatophyta</taxon>
        <taxon>Magnoliopsida</taxon>
        <taxon>Liliopsida</taxon>
        <taxon>Araceae</taxon>
        <taxon>Pothoideae</taxon>
        <taxon>Potheae</taxon>
        <taxon>Anthurium</taxon>
    </lineage>
</organism>
<dbReference type="GO" id="GO:0005634">
    <property type="term" value="C:nucleus"/>
    <property type="evidence" value="ECO:0007669"/>
    <property type="project" value="TreeGrafter"/>
</dbReference>
<accession>A0A1D1Z4F0</accession>
<feature type="non-terminal residue" evidence="1">
    <location>
        <position position="1"/>
    </location>
</feature>
<protein>
    <submittedName>
        <fullName evidence="1">BRISC complex subunit Abro1</fullName>
    </submittedName>
</protein>
<dbReference type="PRINTS" id="PR02054">
    <property type="entry name" value="FAM175PLANT"/>
</dbReference>
<dbReference type="PANTHER" id="PTHR31728:SF5">
    <property type="entry name" value="OS07G0540200 PROTEIN"/>
    <property type="match status" value="1"/>
</dbReference>
<reference evidence="1" key="1">
    <citation type="submission" date="2015-07" db="EMBL/GenBank/DDBJ databases">
        <title>Transcriptome Assembly of Anthurium amnicola.</title>
        <authorList>
            <person name="Suzuki J."/>
        </authorList>
    </citation>
    <scope>NUCLEOTIDE SEQUENCE</scope>
</reference>
<dbReference type="GO" id="GO:0031593">
    <property type="term" value="F:polyubiquitin modification-dependent protein binding"/>
    <property type="evidence" value="ECO:0007669"/>
    <property type="project" value="TreeGrafter"/>
</dbReference>
<dbReference type="EMBL" id="GDJX01006207">
    <property type="protein sequence ID" value="JAT61729.1"/>
    <property type="molecule type" value="Transcribed_RNA"/>
</dbReference>
<dbReference type="InterPro" id="IPR023241">
    <property type="entry name" value="FAM175_plant"/>
</dbReference>
<dbReference type="AlphaFoldDB" id="A0A1D1Z4F0"/>
<evidence type="ECO:0000313" key="1">
    <source>
        <dbReference type="EMBL" id="JAT61729.1"/>
    </source>
</evidence>
<gene>
    <name evidence="1" type="primary">FAM175B_0</name>
    <name evidence="1" type="ORF">g.91341</name>
</gene>
<dbReference type="PRINTS" id="PR02051">
    <property type="entry name" value="PROTEINF175"/>
</dbReference>
<proteinExistence type="predicted"/>
<dbReference type="InterPro" id="IPR023238">
    <property type="entry name" value="FAM175"/>
</dbReference>
<dbReference type="Pfam" id="PF21125">
    <property type="entry name" value="MPN_2A_DUB_like"/>
    <property type="match status" value="1"/>
</dbReference>
<dbReference type="PANTHER" id="PTHR31728">
    <property type="entry name" value="ABRAXAS FAMILY MEMBER"/>
    <property type="match status" value="1"/>
</dbReference>
<sequence>CSPPAMGDLQMPLRRLISSPPFKLTPPPVSSLHLPPSPSPSPLCLRCCCCCRRRCSISASSSSSSSSALLSAFITDYFCFGSPMGFYDSVGQVDHRSLSRVLSLDHRPKSCTLLGWFSARRNSCLRPSMREHAVSVSLSKAMRALAQDGRSPANPRELMPTRCVFMLLSSSSTANQAVHTHEYRAYVMESNGGGHAYKPMPIEVVNVGPAFRSQYHLFSPESPFPLMPCGMGVYEGSKIRGSDLTRRTARERPVLDGLADGYGVDRLRQMVGSGAERYKSELEKFYESMLDKLEGLTRLVEKSSIGVLEQENRNLDLKTKFAGLDSIMPL</sequence>
<name>A0A1D1Z4F0_9ARAE</name>